<keyword evidence="3" id="KW-1185">Reference proteome</keyword>
<dbReference type="Proteomes" id="UP000004105">
    <property type="component" value="Unassembled WGS sequence"/>
</dbReference>
<dbReference type="EMBL" id="AFAY01000032">
    <property type="protein sequence ID" value="EGF10633.1"/>
    <property type="molecule type" value="Genomic_DNA"/>
</dbReference>
<protein>
    <submittedName>
        <fullName evidence="2">Thioredoxin 2</fullName>
    </submittedName>
</protein>
<gene>
    <name evidence="2" type="primary">trxC</name>
    <name evidence="2" type="ORF">HMPREF9123_1659</name>
</gene>
<evidence type="ECO:0000313" key="3">
    <source>
        <dbReference type="Proteomes" id="UP000004105"/>
    </source>
</evidence>
<dbReference type="InterPro" id="IPR036249">
    <property type="entry name" value="Thioredoxin-like_sf"/>
</dbReference>
<name>F2BD57_9NEIS</name>
<organism evidence="2 3">
    <name type="scientific">Neisseria bacilliformis ATCC BAA-1200</name>
    <dbReference type="NCBI Taxonomy" id="888742"/>
    <lineage>
        <taxon>Bacteria</taxon>
        <taxon>Pseudomonadati</taxon>
        <taxon>Pseudomonadota</taxon>
        <taxon>Betaproteobacteria</taxon>
        <taxon>Neisseriales</taxon>
        <taxon>Neisseriaceae</taxon>
        <taxon>Neisseria</taxon>
    </lineage>
</organism>
<dbReference type="RefSeq" id="WP_007342665.1">
    <property type="nucleotide sequence ID" value="NZ_GL878494.1"/>
</dbReference>
<dbReference type="InterPro" id="IPR046698">
    <property type="entry name" value="PedC-like"/>
</dbReference>
<proteinExistence type="predicted"/>
<feature type="signal peptide" evidence="1">
    <location>
        <begin position="1"/>
        <end position="21"/>
    </location>
</feature>
<dbReference type="Gene3D" id="3.40.30.10">
    <property type="entry name" value="Glutaredoxin"/>
    <property type="match status" value="1"/>
</dbReference>
<dbReference type="AlphaFoldDB" id="F2BD57"/>
<dbReference type="Pfam" id="PF20207">
    <property type="entry name" value="DUF6568"/>
    <property type="match status" value="1"/>
</dbReference>
<dbReference type="CDD" id="cd02947">
    <property type="entry name" value="TRX_family"/>
    <property type="match status" value="1"/>
</dbReference>
<dbReference type="HOGENOM" id="CLU_121850_0_0_4"/>
<dbReference type="STRING" id="267212.GCA_001063965_00324"/>
<sequence>MNAKHLAAAVLAATLAASASAADLRAELAEARTAAKLAAENTKSYQDTYSDIYFDLGSLTVAEFERRAASGETVYAYIGRPSCGDCNAFEPLFKRYIAAHRLDGKIWFVNVHRLHQNPEAWAAFKQRYGLSGTPVLAKYANGRQQNKLDFEENGGIGGADLERWLQLNGL</sequence>
<reference evidence="2 3" key="1">
    <citation type="submission" date="2011-02" db="EMBL/GenBank/DDBJ databases">
        <authorList>
            <person name="Muzny D."/>
            <person name="Qin X."/>
            <person name="Deng J."/>
            <person name="Jiang H."/>
            <person name="Liu Y."/>
            <person name="Qu J."/>
            <person name="Song X.-Z."/>
            <person name="Zhang L."/>
            <person name="Thornton R."/>
            <person name="Coyle M."/>
            <person name="Francisco L."/>
            <person name="Jackson L."/>
            <person name="Javaid M."/>
            <person name="Korchina V."/>
            <person name="Kovar C."/>
            <person name="Mata R."/>
            <person name="Mathew T."/>
            <person name="Ngo R."/>
            <person name="Nguyen L."/>
            <person name="Nguyen N."/>
            <person name="Okwuonu G."/>
            <person name="Ongeri F."/>
            <person name="Pham C."/>
            <person name="Simmons D."/>
            <person name="Wilczek-Boney K."/>
            <person name="Hale W."/>
            <person name="Jakkamsetti A."/>
            <person name="Pham P."/>
            <person name="Ruth R."/>
            <person name="San Lucas F."/>
            <person name="Warren J."/>
            <person name="Zhang J."/>
            <person name="Zhao Z."/>
            <person name="Zhou C."/>
            <person name="Zhu D."/>
            <person name="Lee S."/>
            <person name="Bess C."/>
            <person name="Blankenburg K."/>
            <person name="Forbes L."/>
            <person name="Fu Q."/>
            <person name="Gubbala S."/>
            <person name="Hirani K."/>
            <person name="Jayaseelan J.C."/>
            <person name="Lara F."/>
            <person name="Munidasa M."/>
            <person name="Palculict T."/>
            <person name="Patil S."/>
            <person name="Pu L.-L."/>
            <person name="Saada N."/>
            <person name="Tang L."/>
            <person name="Weissenberger G."/>
            <person name="Zhu Y."/>
            <person name="Hemphill L."/>
            <person name="Shang Y."/>
            <person name="Youmans B."/>
            <person name="Ayvaz T."/>
            <person name="Ross M."/>
            <person name="Santibanez J."/>
            <person name="Aqrawi P."/>
            <person name="Gross S."/>
            <person name="Joshi V."/>
            <person name="Fowler G."/>
            <person name="Nazareth L."/>
            <person name="Reid J."/>
            <person name="Worley K."/>
            <person name="Petrosino J."/>
            <person name="Highlander S."/>
            <person name="Gibbs R."/>
        </authorList>
    </citation>
    <scope>NUCLEOTIDE SEQUENCE [LARGE SCALE GENOMIC DNA]</scope>
    <source>
        <strain evidence="2 3">ATCC BAA-1200</strain>
    </source>
</reference>
<evidence type="ECO:0000256" key="1">
    <source>
        <dbReference type="SAM" id="SignalP"/>
    </source>
</evidence>
<evidence type="ECO:0000313" key="2">
    <source>
        <dbReference type="EMBL" id="EGF10633.1"/>
    </source>
</evidence>
<keyword evidence="1" id="KW-0732">Signal</keyword>
<dbReference type="SUPFAM" id="SSF52833">
    <property type="entry name" value="Thioredoxin-like"/>
    <property type="match status" value="1"/>
</dbReference>
<feature type="chain" id="PRO_5003275526" evidence="1">
    <location>
        <begin position="22"/>
        <end position="170"/>
    </location>
</feature>
<comment type="caution">
    <text evidence="2">The sequence shown here is derived from an EMBL/GenBank/DDBJ whole genome shotgun (WGS) entry which is preliminary data.</text>
</comment>
<accession>F2BD57</accession>